<evidence type="ECO:0000313" key="2">
    <source>
        <dbReference type="EMBL" id="KAK8878652.1"/>
    </source>
</evidence>
<dbReference type="EMBL" id="JAPFFF010000011">
    <property type="protein sequence ID" value="KAK8878652.1"/>
    <property type="molecule type" value="Genomic_DNA"/>
</dbReference>
<proteinExistence type="predicted"/>
<evidence type="ECO:0000313" key="3">
    <source>
        <dbReference type="Proteomes" id="UP001470230"/>
    </source>
</evidence>
<name>A0ABR2JL58_9EUKA</name>
<comment type="caution">
    <text evidence="2">The sequence shown here is derived from an EMBL/GenBank/DDBJ whole genome shotgun (WGS) entry which is preliminary data.</text>
</comment>
<keyword evidence="3" id="KW-1185">Reference proteome</keyword>
<keyword evidence="1" id="KW-1133">Transmembrane helix</keyword>
<reference evidence="2 3" key="1">
    <citation type="submission" date="2024-04" db="EMBL/GenBank/DDBJ databases">
        <title>Tritrichomonas musculus Genome.</title>
        <authorList>
            <person name="Alves-Ferreira E."/>
            <person name="Grigg M."/>
            <person name="Lorenzi H."/>
            <person name="Galac M."/>
        </authorList>
    </citation>
    <scope>NUCLEOTIDE SEQUENCE [LARGE SCALE GENOMIC DNA]</scope>
    <source>
        <strain evidence="2 3">EAF2021</strain>
    </source>
</reference>
<feature type="transmembrane region" description="Helical" evidence="1">
    <location>
        <begin position="39"/>
        <end position="63"/>
    </location>
</feature>
<keyword evidence="1" id="KW-0812">Transmembrane</keyword>
<evidence type="ECO:0000256" key="1">
    <source>
        <dbReference type="SAM" id="Phobius"/>
    </source>
</evidence>
<keyword evidence="1" id="KW-0472">Membrane</keyword>
<accession>A0ABR2JL58</accession>
<organism evidence="2 3">
    <name type="scientific">Tritrichomonas musculus</name>
    <dbReference type="NCBI Taxonomy" id="1915356"/>
    <lineage>
        <taxon>Eukaryota</taxon>
        <taxon>Metamonada</taxon>
        <taxon>Parabasalia</taxon>
        <taxon>Tritrichomonadida</taxon>
        <taxon>Tritrichomonadidae</taxon>
        <taxon>Tritrichomonas</taxon>
    </lineage>
</organism>
<dbReference type="Proteomes" id="UP001470230">
    <property type="component" value="Unassembled WGS sequence"/>
</dbReference>
<sequence length="105" mass="11618">MKSITSNPSPSSFPIFSTYQIATAATMASNKPSNIKMTAITIFVVVGICVIAGCISMIYCYYVHKKSMVIQSKQNLDEMTPPILTLKEKNSNYTIFPDTEKPNEV</sequence>
<protein>
    <submittedName>
        <fullName evidence="2">Uncharacterized protein</fullName>
    </submittedName>
</protein>
<gene>
    <name evidence="2" type="ORF">M9Y10_005432</name>
</gene>